<dbReference type="Proteomes" id="UP000694558">
    <property type="component" value="Chromosome 10"/>
</dbReference>
<evidence type="ECO:0000313" key="1">
    <source>
        <dbReference type="Ensembl" id="ENSSMAP00000059046.1"/>
    </source>
</evidence>
<proteinExistence type="predicted"/>
<organism evidence="1 2">
    <name type="scientific">Scophthalmus maximus</name>
    <name type="common">Turbot</name>
    <name type="synonym">Psetta maxima</name>
    <dbReference type="NCBI Taxonomy" id="52904"/>
    <lineage>
        <taxon>Eukaryota</taxon>
        <taxon>Metazoa</taxon>
        <taxon>Chordata</taxon>
        <taxon>Craniata</taxon>
        <taxon>Vertebrata</taxon>
        <taxon>Euteleostomi</taxon>
        <taxon>Actinopterygii</taxon>
        <taxon>Neopterygii</taxon>
        <taxon>Teleostei</taxon>
        <taxon>Neoteleostei</taxon>
        <taxon>Acanthomorphata</taxon>
        <taxon>Carangaria</taxon>
        <taxon>Pleuronectiformes</taxon>
        <taxon>Pleuronectoidei</taxon>
        <taxon>Scophthalmidae</taxon>
        <taxon>Scophthalmus</taxon>
    </lineage>
</organism>
<dbReference type="AlphaFoldDB" id="A0A8D3DHN7"/>
<sequence length="225" mass="26555">TADKYHQGPRVMVYCTIHQKQCAGECQYHECGNYFWCKTDDSNWDCCSPTRQHLQGYYSWRYTSYNNDCDCCGTIRPGEYSQSYRRKRQRDNPNVICTREENNNRRATAFREEGESNMMAETSNRLRNEARSNLITLDNLRIDNQGQCNRNNQRCCIVQVQINKARRCRESTTVAQIICPLDTSSDFMRSAFRRSLQRDYNGSKQQTEHLIKQQQKITVFFIMAI</sequence>
<accession>A0A8D3DHN7</accession>
<protein>
    <submittedName>
        <fullName evidence="1">Uncharacterized protein</fullName>
    </submittedName>
</protein>
<dbReference type="Ensembl" id="ENSSMAT00000058399.1">
    <property type="protein sequence ID" value="ENSSMAP00000059046.1"/>
    <property type="gene ID" value="ENSSMAG00000028267.1"/>
</dbReference>
<dbReference type="InterPro" id="IPR053358">
    <property type="entry name" value="Diff-assoc_signaling"/>
</dbReference>
<evidence type="ECO:0000313" key="2">
    <source>
        <dbReference type="Proteomes" id="UP000694558"/>
    </source>
</evidence>
<name>A0A8D3DHN7_SCOMX</name>
<dbReference type="PANTHER" id="PTHR34261:SF1">
    <property type="entry name" value="TUBULIN POLYMERIZATION-PROMOTING PROTEIN"/>
    <property type="match status" value="1"/>
</dbReference>
<reference evidence="1" key="1">
    <citation type="submission" date="2023-05" db="EMBL/GenBank/DDBJ databases">
        <title>High-quality long-read genome of Scophthalmus maximus.</title>
        <authorList>
            <person name="Lien S."/>
            <person name="Martinez P."/>
        </authorList>
    </citation>
    <scope>NUCLEOTIDE SEQUENCE [LARGE SCALE GENOMIC DNA]</scope>
</reference>
<dbReference type="PANTHER" id="PTHR34261">
    <property type="entry name" value="APC REGULATOR OF WNT-SIGNALING PATHWAY-RELATED"/>
    <property type="match status" value="1"/>
</dbReference>
<reference evidence="1" key="2">
    <citation type="submission" date="2025-08" db="UniProtKB">
        <authorList>
            <consortium name="Ensembl"/>
        </authorList>
    </citation>
    <scope>IDENTIFICATION</scope>
</reference>